<feature type="domain" description="FAD-binding PCMH-type" evidence="4">
    <location>
        <begin position="84"/>
        <end position="264"/>
    </location>
</feature>
<dbReference type="PANTHER" id="PTHR46568">
    <property type="entry name" value="ALKYLDIHYDROXYACETONEPHOSPHATE SYNTHASE, PEROXISOMAL"/>
    <property type="match status" value="1"/>
</dbReference>
<dbReference type="EC" id="2.5.1.26" evidence="5"/>
<organism evidence="5">
    <name type="scientific">hydrothermal vent metagenome</name>
    <dbReference type="NCBI Taxonomy" id="652676"/>
    <lineage>
        <taxon>unclassified sequences</taxon>
        <taxon>metagenomes</taxon>
        <taxon>ecological metagenomes</taxon>
    </lineage>
</organism>
<reference evidence="5" key="1">
    <citation type="submission" date="2018-06" db="EMBL/GenBank/DDBJ databases">
        <authorList>
            <person name="Zhirakovskaya E."/>
        </authorList>
    </citation>
    <scope>NUCLEOTIDE SEQUENCE</scope>
</reference>
<dbReference type="InterPro" id="IPR036318">
    <property type="entry name" value="FAD-bd_PCMH-like_sf"/>
</dbReference>
<dbReference type="InterPro" id="IPR016169">
    <property type="entry name" value="FAD-bd_PCMH_sub2"/>
</dbReference>
<dbReference type="PANTHER" id="PTHR46568:SF1">
    <property type="entry name" value="ALKYLDIHYDROXYACETONEPHOSPHATE SYNTHASE, PEROXISOMAL"/>
    <property type="match status" value="1"/>
</dbReference>
<gene>
    <name evidence="5" type="ORF">MNBD_ACTINO02-1475</name>
</gene>
<dbReference type="InterPro" id="IPR016167">
    <property type="entry name" value="FAD-bd_PCMH_sub1"/>
</dbReference>
<dbReference type="InterPro" id="IPR004113">
    <property type="entry name" value="FAD-bd_oxidored_4_C"/>
</dbReference>
<dbReference type="InterPro" id="IPR016166">
    <property type="entry name" value="FAD-bd_PCMH"/>
</dbReference>
<dbReference type="GO" id="GO:0008610">
    <property type="term" value="P:lipid biosynthetic process"/>
    <property type="evidence" value="ECO:0007669"/>
    <property type="project" value="InterPro"/>
</dbReference>
<dbReference type="EMBL" id="UOEK01000586">
    <property type="protein sequence ID" value="VAW09473.1"/>
    <property type="molecule type" value="Genomic_DNA"/>
</dbReference>
<proteinExistence type="inferred from homology"/>
<dbReference type="GO" id="GO:0005777">
    <property type="term" value="C:peroxisome"/>
    <property type="evidence" value="ECO:0007669"/>
    <property type="project" value="UniProtKB-ARBA"/>
</dbReference>
<dbReference type="Gene3D" id="1.10.45.10">
    <property type="entry name" value="Vanillyl-alcohol Oxidase, Chain A, domain 4"/>
    <property type="match status" value="1"/>
</dbReference>
<dbReference type="AlphaFoldDB" id="A0A3B0T074"/>
<evidence type="ECO:0000256" key="2">
    <source>
        <dbReference type="ARBA" id="ARBA00022630"/>
    </source>
</evidence>
<evidence type="ECO:0000256" key="1">
    <source>
        <dbReference type="ARBA" id="ARBA00008000"/>
    </source>
</evidence>
<keyword evidence="3" id="KW-0274">FAD</keyword>
<dbReference type="GO" id="GO:0008609">
    <property type="term" value="F:alkylglycerone-phosphate synthase activity"/>
    <property type="evidence" value="ECO:0007669"/>
    <property type="project" value="UniProtKB-EC"/>
</dbReference>
<dbReference type="Gene3D" id="3.30.43.10">
    <property type="entry name" value="Uridine Diphospho-n-acetylenolpyruvylglucosamine Reductase, domain 2"/>
    <property type="match status" value="1"/>
</dbReference>
<keyword evidence="5" id="KW-0808">Transferase</keyword>
<evidence type="ECO:0000259" key="4">
    <source>
        <dbReference type="PROSITE" id="PS51387"/>
    </source>
</evidence>
<dbReference type="Pfam" id="PF01565">
    <property type="entry name" value="FAD_binding_4"/>
    <property type="match status" value="1"/>
</dbReference>
<dbReference type="InterPro" id="IPR006094">
    <property type="entry name" value="Oxid_FAD_bind_N"/>
</dbReference>
<dbReference type="SUPFAM" id="SSF56176">
    <property type="entry name" value="FAD-binding/transporter-associated domain-like"/>
    <property type="match status" value="1"/>
</dbReference>
<name>A0A3B0T074_9ZZZZ</name>
<accession>A0A3B0T074</accession>
<dbReference type="Gene3D" id="3.30.465.10">
    <property type="match status" value="1"/>
</dbReference>
<dbReference type="GO" id="GO:0071949">
    <property type="term" value="F:FAD binding"/>
    <property type="evidence" value="ECO:0007669"/>
    <property type="project" value="InterPro"/>
</dbReference>
<evidence type="ECO:0000256" key="3">
    <source>
        <dbReference type="ARBA" id="ARBA00022827"/>
    </source>
</evidence>
<dbReference type="SUPFAM" id="SSF55103">
    <property type="entry name" value="FAD-linked oxidases, C-terminal domain"/>
    <property type="match status" value="1"/>
</dbReference>
<dbReference type="Gene3D" id="3.30.70.3450">
    <property type="match status" value="1"/>
</dbReference>
<dbReference type="Pfam" id="PF02913">
    <property type="entry name" value="FAD-oxidase_C"/>
    <property type="match status" value="1"/>
</dbReference>
<dbReference type="PROSITE" id="PS51387">
    <property type="entry name" value="FAD_PCMH"/>
    <property type="match status" value="1"/>
</dbReference>
<sequence length="526" mass="56638">MRRWNGWGDDSVGFPVSPTAMRLLADELGPGTTPRDATPEEVLATVPDSRLPEQPLVSTFRDERLRHARGQSLPDWVALRTGRIDAFPDGVAHPESPEDIDEIFELVRGWGASAIPFGGGTSVVGHVNPLAGDTPTVTIDMRRLNRLISIDKTSRLATFEAGVSGPELEAQLRAVGLTLGHYPQSFEYSTLGGWIATRSSGQQSLGYGRIEDLFAGGVVRSPAGVITLPTFPASAAGPDLRQLVLGSEGRAGVITEATVRVTPVPEREEFHAIFFDEFAGGHEAIRALVQEQIPLSMLRLSSADETRVTLTLAGRSRKLALLEGYLGKRGLGAGKVMLLMGFTGTDVRRARRASLRIVRSHGGVSLGRSLGARWKKGRFSMPYLRNTLWDLGYAVDTLETATTWTALPGLMKATTDALSGALRDEQVLVFSHISHAYPDGAATYVTYLFRSSPDPNETLSRWRTLKDAASRAIVAHGGTISHQHGVGLDHRPYLEAEKSPAGVMALGGAFTALDPDGIMNPGKLLP</sequence>
<keyword evidence="2" id="KW-0285">Flavoprotein</keyword>
<dbReference type="InterPro" id="IPR025650">
    <property type="entry name" value="Alkyl-DHAP_Synthase"/>
</dbReference>
<protein>
    <submittedName>
        <fullName evidence="5">Alkyldihydroxyacetonephosphate synthase</fullName>
        <ecNumber evidence="5">2.5.1.26</ecNumber>
    </submittedName>
</protein>
<dbReference type="InterPro" id="IPR016164">
    <property type="entry name" value="FAD-linked_Oxase-like_C"/>
</dbReference>
<evidence type="ECO:0000313" key="5">
    <source>
        <dbReference type="EMBL" id="VAW09473.1"/>
    </source>
</evidence>
<comment type="similarity">
    <text evidence="1">Belongs to the FAD-binding oxidoreductase/transferase type 4 family.</text>
</comment>
<dbReference type="Gene3D" id="3.30.300.330">
    <property type="match status" value="1"/>
</dbReference>
<dbReference type="InterPro" id="IPR016171">
    <property type="entry name" value="Vanillyl_alc_oxidase_C-sub2"/>
</dbReference>